<evidence type="ECO:0000259" key="5">
    <source>
        <dbReference type="PROSITE" id="PS51755"/>
    </source>
</evidence>
<dbReference type="InterPro" id="IPR016032">
    <property type="entry name" value="Sig_transdc_resp-reg_C-effctor"/>
</dbReference>
<dbReference type="Gene3D" id="1.10.10.10">
    <property type="entry name" value="Winged helix-like DNA-binding domain superfamily/Winged helix DNA-binding domain"/>
    <property type="match status" value="1"/>
</dbReference>
<dbReference type="Gene3D" id="3.40.50.2300">
    <property type="match status" value="1"/>
</dbReference>
<protein>
    <submittedName>
        <fullName evidence="6">Response regulator transcription factor</fullName>
    </submittedName>
</protein>
<name>A0A7M1AX05_9BACT</name>
<proteinExistence type="predicted"/>
<dbReference type="SUPFAM" id="SSF52172">
    <property type="entry name" value="CheY-like"/>
    <property type="match status" value="1"/>
</dbReference>
<dbReference type="GO" id="GO:0006355">
    <property type="term" value="P:regulation of DNA-templated transcription"/>
    <property type="evidence" value="ECO:0007669"/>
    <property type="project" value="InterPro"/>
</dbReference>
<keyword evidence="2" id="KW-0597">Phosphoprotein</keyword>
<sequence length="215" mass="24394">MRILMLEDDLVLAKLVSSFLLLHFRVDTVHTIEEAKAYIAQFNYDVVLLDRNINGVDIGLELIETIKKKSVMTSIIVISAYDSIGDKIKGLNLGADDYLDKPFDNDELLARIHVQGRKNQPLPEVCIDGLTCNTVEKTLLYEGETISLSKKENNLFFYLLQKRGSIISKDELLDALYINPHEISSNTLDVTIRNIRKKLPIALIKTIKTRGYTIE</sequence>
<dbReference type="Pfam" id="PF00072">
    <property type="entry name" value="Response_reg"/>
    <property type="match status" value="1"/>
</dbReference>
<dbReference type="EMBL" id="CP041165">
    <property type="protein sequence ID" value="QOP41989.1"/>
    <property type="molecule type" value="Genomic_DNA"/>
</dbReference>
<gene>
    <name evidence="6" type="ORF">FJR03_09665</name>
</gene>
<feature type="DNA-binding region" description="OmpR/PhoB-type" evidence="3">
    <location>
        <begin position="122"/>
        <end position="215"/>
    </location>
</feature>
<keyword evidence="7" id="KW-1185">Reference proteome</keyword>
<dbReference type="GO" id="GO:0000976">
    <property type="term" value="F:transcription cis-regulatory region binding"/>
    <property type="evidence" value="ECO:0007669"/>
    <property type="project" value="TreeGrafter"/>
</dbReference>
<dbReference type="KEGG" id="smax:FJR03_09665"/>
<dbReference type="InterPro" id="IPR001867">
    <property type="entry name" value="OmpR/PhoB-type_DNA-bd"/>
</dbReference>
<organism evidence="6 7">
    <name type="scientific">Sulfurimonas marina</name>
    <dbReference type="NCBI Taxonomy" id="2590551"/>
    <lineage>
        <taxon>Bacteria</taxon>
        <taxon>Pseudomonadati</taxon>
        <taxon>Campylobacterota</taxon>
        <taxon>Epsilonproteobacteria</taxon>
        <taxon>Campylobacterales</taxon>
        <taxon>Sulfurimonadaceae</taxon>
        <taxon>Sulfurimonas</taxon>
    </lineage>
</organism>
<dbReference type="PANTHER" id="PTHR48111">
    <property type="entry name" value="REGULATOR OF RPOS"/>
    <property type="match status" value="1"/>
</dbReference>
<dbReference type="GO" id="GO:0032993">
    <property type="term" value="C:protein-DNA complex"/>
    <property type="evidence" value="ECO:0007669"/>
    <property type="project" value="TreeGrafter"/>
</dbReference>
<reference evidence="6 7" key="1">
    <citation type="submission" date="2019-06" db="EMBL/GenBank/DDBJ databases">
        <title>Sulfurimonas gotlandica sp. nov., a chemoautotrophic and psychrotolerant epsilonproteobacterium isolated from a pelagic redoxcline, and an emended description of the genus Sulfurimonas.</title>
        <authorList>
            <person name="Wang S."/>
            <person name="Jiang L."/>
            <person name="Shao Z."/>
        </authorList>
    </citation>
    <scope>NUCLEOTIDE SEQUENCE [LARGE SCALE GENOMIC DNA]</scope>
    <source>
        <strain evidence="6 7">B2</strain>
    </source>
</reference>
<dbReference type="PROSITE" id="PS50110">
    <property type="entry name" value="RESPONSE_REGULATORY"/>
    <property type="match status" value="1"/>
</dbReference>
<dbReference type="InterPro" id="IPR001789">
    <property type="entry name" value="Sig_transdc_resp-reg_receiver"/>
</dbReference>
<dbReference type="SMART" id="SM00862">
    <property type="entry name" value="Trans_reg_C"/>
    <property type="match status" value="1"/>
</dbReference>
<feature type="domain" description="OmpR/PhoB-type" evidence="5">
    <location>
        <begin position="122"/>
        <end position="215"/>
    </location>
</feature>
<dbReference type="InterPro" id="IPR011006">
    <property type="entry name" value="CheY-like_superfamily"/>
</dbReference>
<dbReference type="SMART" id="SM00448">
    <property type="entry name" value="REC"/>
    <property type="match status" value="1"/>
</dbReference>
<evidence type="ECO:0000256" key="3">
    <source>
        <dbReference type="PROSITE-ProRule" id="PRU01091"/>
    </source>
</evidence>
<dbReference type="SUPFAM" id="SSF46894">
    <property type="entry name" value="C-terminal effector domain of the bipartite response regulators"/>
    <property type="match status" value="1"/>
</dbReference>
<dbReference type="AlphaFoldDB" id="A0A7M1AX05"/>
<evidence type="ECO:0000256" key="1">
    <source>
        <dbReference type="ARBA" id="ARBA00023125"/>
    </source>
</evidence>
<dbReference type="CDD" id="cd00383">
    <property type="entry name" value="trans_reg_C"/>
    <property type="match status" value="1"/>
</dbReference>
<dbReference type="InterPro" id="IPR039420">
    <property type="entry name" value="WalR-like"/>
</dbReference>
<dbReference type="GO" id="GO:0005829">
    <property type="term" value="C:cytosol"/>
    <property type="evidence" value="ECO:0007669"/>
    <property type="project" value="TreeGrafter"/>
</dbReference>
<evidence type="ECO:0000313" key="7">
    <source>
        <dbReference type="Proteomes" id="UP000593910"/>
    </source>
</evidence>
<dbReference type="RefSeq" id="WP_193113309.1">
    <property type="nucleotide sequence ID" value="NZ_CP041165.1"/>
</dbReference>
<dbReference type="GO" id="GO:0000156">
    <property type="term" value="F:phosphorelay response regulator activity"/>
    <property type="evidence" value="ECO:0007669"/>
    <property type="project" value="TreeGrafter"/>
</dbReference>
<evidence type="ECO:0000313" key="6">
    <source>
        <dbReference type="EMBL" id="QOP41989.1"/>
    </source>
</evidence>
<dbReference type="Pfam" id="PF00486">
    <property type="entry name" value="Trans_reg_C"/>
    <property type="match status" value="1"/>
</dbReference>
<feature type="domain" description="Response regulatory" evidence="4">
    <location>
        <begin position="2"/>
        <end position="116"/>
    </location>
</feature>
<evidence type="ECO:0000259" key="4">
    <source>
        <dbReference type="PROSITE" id="PS50110"/>
    </source>
</evidence>
<evidence type="ECO:0000256" key="2">
    <source>
        <dbReference type="PROSITE-ProRule" id="PRU00169"/>
    </source>
</evidence>
<accession>A0A7M1AX05</accession>
<dbReference type="PROSITE" id="PS51755">
    <property type="entry name" value="OMPR_PHOB"/>
    <property type="match status" value="1"/>
</dbReference>
<dbReference type="InterPro" id="IPR036388">
    <property type="entry name" value="WH-like_DNA-bd_sf"/>
</dbReference>
<feature type="modified residue" description="4-aspartylphosphate" evidence="2">
    <location>
        <position position="50"/>
    </location>
</feature>
<keyword evidence="1 3" id="KW-0238">DNA-binding</keyword>
<dbReference type="PANTHER" id="PTHR48111:SF70">
    <property type="entry name" value="TWO-COMPONENT RESPONSE REGULATOR YBDJ"/>
    <property type="match status" value="1"/>
</dbReference>
<dbReference type="Proteomes" id="UP000593910">
    <property type="component" value="Chromosome"/>
</dbReference>